<name>A0AA36BNB6_OCTVU</name>
<protein>
    <submittedName>
        <fullName evidence="2">Uncharacterized protein</fullName>
    </submittedName>
</protein>
<organism evidence="2 3">
    <name type="scientific">Octopus vulgaris</name>
    <name type="common">Common octopus</name>
    <dbReference type="NCBI Taxonomy" id="6645"/>
    <lineage>
        <taxon>Eukaryota</taxon>
        <taxon>Metazoa</taxon>
        <taxon>Spiralia</taxon>
        <taxon>Lophotrochozoa</taxon>
        <taxon>Mollusca</taxon>
        <taxon>Cephalopoda</taxon>
        <taxon>Coleoidea</taxon>
        <taxon>Octopodiformes</taxon>
        <taxon>Octopoda</taxon>
        <taxon>Incirrata</taxon>
        <taxon>Octopodidae</taxon>
        <taxon>Octopus</taxon>
    </lineage>
</organism>
<accession>A0AA36BNB6</accession>
<dbReference type="EMBL" id="OX597833">
    <property type="protein sequence ID" value="CAI9737520.1"/>
    <property type="molecule type" value="Genomic_DNA"/>
</dbReference>
<dbReference type="Proteomes" id="UP001162480">
    <property type="component" value="Chromosome 20"/>
</dbReference>
<sequence length="346" mass="40835">MFYDEDIFESLDDELAAATIPTKGYNVINYTTKPQRVHSVILIISFIHLTFSLPTLVCKTDTEVAALLGKFLLKKTITQRDDIRALKANLHERDLEITKENRKMKKLEHDRTNLFGELEEEREREKSRIGRYASELEVSKDTIMRLREEVGFLKQTINKMENDCRSVKFGLEAGSNVCAVQQRCVSLDAFPGKQISHQTEWERTLKALKCVEANRDYYKQRCFEAEEEKKEMEWDLKELQIQLQKALDNASKWEEKASKSIPIVHWRRYEMPDNHLLECNTCSSKHEYELASMGLKREIEIETGRLFNMEDFDTHKRWRLREAVFGDLFRRLTVFVRNWLSHNNSD</sequence>
<evidence type="ECO:0000256" key="1">
    <source>
        <dbReference type="SAM" id="Coils"/>
    </source>
</evidence>
<keyword evidence="3" id="KW-1185">Reference proteome</keyword>
<keyword evidence="1" id="KW-0175">Coiled coil</keyword>
<feature type="coiled-coil region" evidence="1">
    <location>
        <begin position="222"/>
        <end position="256"/>
    </location>
</feature>
<dbReference type="AlphaFoldDB" id="A0AA36BNB6"/>
<proteinExistence type="predicted"/>
<evidence type="ECO:0000313" key="2">
    <source>
        <dbReference type="EMBL" id="CAI9737520.1"/>
    </source>
</evidence>
<evidence type="ECO:0000313" key="3">
    <source>
        <dbReference type="Proteomes" id="UP001162480"/>
    </source>
</evidence>
<gene>
    <name evidence="2" type="ORF">OCTVUL_1B017032</name>
</gene>
<reference evidence="2" key="1">
    <citation type="submission" date="2023-08" db="EMBL/GenBank/DDBJ databases">
        <authorList>
            <person name="Alioto T."/>
            <person name="Alioto T."/>
            <person name="Gomez Garrido J."/>
        </authorList>
    </citation>
    <scope>NUCLEOTIDE SEQUENCE</scope>
</reference>
<feature type="coiled-coil region" evidence="1">
    <location>
        <begin position="104"/>
        <end position="163"/>
    </location>
</feature>